<dbReference type="GeneID" id="4699968"/>
<gene>
    <name evidence="1" type="ORF">ACLA_086980</name>
</gene>
<keyword evidence="2" id="KW-1185">Reference proteome</keyword>
<reference evidence="1 2" key="1">
    <citation type="journal article" date="2008" name="PLoS Genet.">
        <title>Genomic islands in the pathogenic filamentous fungus Aspergillus fumigatus.</title>
        <authorList>
            <person name="Fedorova N.D."/>
            <person name="Khaldi N."/>
            <person name="Joardar V.S."/>
            <person name="Maiti R."/>
            <person name="Amedeo P."/>
            <person name="Anderson M.J."/>
            <person name="Crabtree J."/>
            <person name="Silva J.C."/>
            <person name="Badger J.H."/>
            <person name="Albarraq A."/>
            <person name="Angiuoli S."/>
            <person name="Bussey H."/>
            <person name="Bowyer P."/>
            <person name="Cotty P.J."/>
            <person name="Dyer P.S."/>
            <person name="Egan A."/>
            <person name="Galens K."/>
            <person name="Fraser-Liggett C.M."/>
            <person name="Haas B.J."/>
            <person name="Inman J.M."/>
            <person name="Kent R."/>
            <person name="Lemieux S."/>
            <person name="Malavazi I."/>
            <person name="Orvis J."/>
            <person name="Roemer T."/>
            <person name="Ronning C.M."/>
            <person name="Sundaram J.P."/>
            <person name="Sutton G."/>
            <person name="Turner G."/>
            <person name="Venter J.C."/>
            <person name="White O.R."/>
            <person name="Whitty B.R."/>
            <person name="Youngman P."/>
            <person name="Wolfe K.H."/>
            <person name="Goldman G.H."/>
            <person name="Wortman J.R."/>
            <person name="Jiang B."/>
            <person name="Denning D.W."/>
            <person name="Nierman W.C."/>
        </authorList>
    </citation>
    <scope>NUCLEOTIDE SEQUENCE [LARGE SCALE GENOMIC DNA]</scope>
    <source>
        <strain evidence="2">ATCC 1007 / CBS 513.65 / DSM 816 / NCTC 3887 / NRRL 1</strain>
    </source>
</reference>
<organism evidence="1 2">
    <name type="scientific">Aspergillus clavatus (strain ATCC 1007 / CBS 513.65 / DSM 816 / NCTC 3887 / NRRL 1 / QM 1276 / 107)</name>
    <dbReference type="NCBI Taxonomy" id="344612"/>
    <lineage>
        <taxon>Eukaryota</taxon>
        <taxon>Fungi</taxon>
        <taxon>Dikarya</taxon>
        <taxon>Ascomycota</taxon>
        <taxon>Pezizomycotina</taxon>
        <taxon>Eurotiomycetes</taxon>
        <taxon>Eurotiomycetidae</taxon>
        <taxon>Eurotiales</taxon>
        <taxon>Aspergillaceae</taxon>
        <taxon>Aspergillus</taxon>
        <taxon>Aspergillus subgen. Fumigati</taxon>
    </lineage>
</organism>
<dbReference type="Proteomes" id="UP000006701">
    <property type="component" value="Unassembled WGS sequence"/>
</dbReference>
<protein>
    <submittedName>
        <fullName evidence="1">Uncharacterized protein</fullName>
    </submittedName>
</protein>
<proteinExistence type="predicted"/>
<evidence type="ECO:0000313" key="2">
    <source>
        <dbReference type="Proteomes" id="UP000006701"/>
    </source>
</evidence>
<accession>A1CUK8</accession>
<dbReference type="RefSeq" id="XP_001268421.1">
    <property type="nucleotide sequence ID" value="XM_001268420.1"/>
</dbReference>
<dbReference type="KEGG" id="act:ACLA_086980"/>
<dbReference type="AlphaFoldDB" id="A1CUK8"/>
<dbReference type="STRING" id="344612.A1CUK8"/>
<dbReference type="HOGENOM" id="CLU_1434129_0_0_1"/>
<evidence type="ECO:0000313" key="1">
    <source>
        <dbReference type="EMBL" id="EAW06995.1"/>
    </source>
</evidence>
<dbReference type="EMBL" id="DS027060">
    <property type="protein sequence ID" value="EAW06995.1"/>
    <property type="molecule type" value="Genomic_DNA"/>
</dbReference>
<dbReference type="OrthoDB" id="6612291at2759"/>
<name>A1CUK8_ASPCL</name>
<dbReference type="VEuPathDB" id="FungiDB:ACLA_086980"/>
<sequence length="189" mass="21203">MTITYMDQKVQLLIASKAYGCNAVAAGTFIQDLKVPVEYNLRVVLLSDQVFNMQRGISWSMLYHRLPGASVLAVDLLENMYRASNTIDSQIDVIPRAEVIQNLAIFISNLQKIINRREVNQEACKWAHEILSGILGEVIDPQSREAISTDTVQSRIAASIPFSDTFGLDNDLVTFDDPLRSDWKWGSNP</sequence>